<keyword evidence="3" id="KW-1185">Reference proteome</keyword>
<reference evidence="2 3" key="1">
    <citation type="journal article" date="2019" name="Sci. Rep.">
        <title>A high-quality genome of Eragrostis curvula grass provides insights into Poaceae evolution and supports new strategies to enhance forage quality.</title>
        <authorList>
            <person name="Carballo J."/>
            <person name="Santos B.A.C.M."/>
            <person name="Zappacosta D."/>
            <person name="Garbus I."/>
            <person name="Selva J.P."/>
            <person name="Gallo C.A."/>
            <person name="Diaz A."/>
            <person name="Albertini E."/>
            <person name="Caccamo M."/>
            <person name="Echenique V."/>
        </authorList>
    </citation>
    <scope>NUCLEOTIDE SEQUENCE [LARGE SCALE GENOMIC DNA]</scope>
    <source>
        <strain evidence="3">cv. Victoria</strain>
        <tissue evidence="2">Leaf</tissue>
    </source>
</reference>
<dbReference type="InterPro" id="IPR057993">
    <property type="entry name" value="HD-Zip_IV_C"/>
</dbReference>
<dbReference type="OrthoDB" id="1433095at2759"/>
<proteinExistence type="predicted"/>
<organism evidence="2 3">
    <name type="scientific">Eragrostis curvula</name>
    <name type="common">weeping love grass</name>
    <dbReference type="NCBI Taxonomy" id="38414"/>
    <lineage>
        <taxon>Eukaryota</taxon>
        <taxon>Viridiplantae</taxon>
        <taxon>Streptophyta</taxon>
        <taxon>Embryophyta</taxon>
        <taxon>Tracheophyta</taxon>
        <taxon>Spermatophyta</taxon>
        <taxon>Magnoliopsida</taxon>
        <taxon>Liliopsida</taxon>
        <taxon>Poales</taxon>
        <taxon>Poaceae</taxon>
        <taxon>PACMAD clade</taxon>
        <taxon>Chloridoideae</taxon>
        <taxon>Eragrostideae</taxon>
        <taxon>Eragrostidinae</taxon>
        <taxon>Eragrostis</taxon>
    </lineage>
</organism>
<dbReference type="EMBL" id="RWGY01000004">
    <property type="protein sequence ID" value="TVU46054.1"/>
    <property type="molecule type" value="Genomic_DNA"/>
</dbReference>
<feature type="domain" description="HD-Zip IV C-terminal" evidence="1">
    <location>
        <begin position="91"/>
        <end position="304"/>
    </location>
</feature>
<protein>
    <recommendedName>
        <fullName evidence="1">HD-Zip IV C-terminal domain-containing protein</fullName>
    </recommendedName>
</protein>
<accession>A0A5J9WFL0</accession>
<dbReference type="InterPro" id="IPR042160">
    <property type="entry name" value="HD-Zip_IV"/>
</dbReference>
<gene>
    <name evidence="2" type="ORF">EJB05_05572</name>
</gene>
<evidence type="ECO:0000313" key="2">
    <source>
        <dbReference type="EMBL" id="TVU46054.1"/>
    </source>
</evidence>
<feature type="non-terminal residue" evidence="2">
    <location>
        <position position="1"/>
    </location>
</feature>
<dbReference type="PANTHER" id="PTHR45654">
    <property type="entry name" value="HOMEOBOX-LEUCINE ZIPPER PROTEIN MERISTEM L1"/>
    <property type="match status" value="1"/>
</dbReference>
<sequence length="306" mass="33453">MDLGPMQNLSLDVSALGQEPDVSVGSNVHQIDELLSTMPQAGEVKTTSNPDGREVLTLETYNGRLAVLQQAWELLTEGMMISGAVTTSAGMRRSVTNLSRRMVGTFCTRLGASIPWRTTPWGPSDDGVCTMTDQSVVLSTAMFWLPVPCNRVVEFLCKIQFRLKWDLLFGSTVEVLEEMSSIGSDHGRHVWMLRDENKQMTMLQECFNHASGSLLVYSMLDNASGNKVVNGEDTSELDLLPWGFTILPDDRPSASSPIRSPPAGSLVTVAFQVPGSHLTDLNAEPVPTVNRLLATTVEQIKAVFSH</sequence>
<comment type="caution">
    <text evidence="2">The sequence shown here is derived from an EMBL/GenBank/DDBJ whole genome shotgun (WGS) entry which is preliminary data.</text>
</comment>
<dbReference type="SUPFAM" id="SSF55961">
    <property type="entry name" value="Bet v1-like"/>
    <property type="match status" value="1"/>
</dbReference>
<dbReference type="Pfam" id="PF25797">
    <property type="entry name" value="PDF2_C"/>
    <property type="match status" value="1"/>
</dbReference>
<evidence type="ECO:0000313" key="3">
    <source>
        <dbReference type="Proteomes" id="UP000324897"/>
    </source>
</evidence>
<dbReference type="Gramene" id="TVU46054">
    <property type="protein sequence ID" value="TVU46054"/>
    <property type="gene ID" value="EJB05_05572"/>
</dbReference>
<evidence type="ECO:0000259" key="1">
    <source>
        <dbReference type="Pfam" id="PF25797"/>
    </source>
</evidence>
<name>A0A5J9WFL0_9POAL</name>
<dbReference type="PANTHER" id="PTHR45654:SF1">
    <property type="entry name" value="HOMEOBOX-LEUCINE ZIPPER PROTEIN HDG11"/>
    <property type="match status" value="1"/>
</dbReference>
<dbReference type="AlphaFoldDB" id="A0A5J9WFL0"/>
<dbReference type="Proteomes" id="UP000324897">
    <property type="component" value="Chromosome 5"/>
</dbReference>